<feature type="chain" id="PRO_5042051796" description="Secreted protein" evidence="1">
    <location>
        <begin position="27"/>
        <end position="89"/>
    </location>
</feature>
<sequence>MMYVPRVACSCSKFLLLGALRRLCLGSGACRARESLKNGLDPVMTWRSGISAEMCRHYISASRERGEAVLNSVRHRAAGAIYCRLVGAV</sequence>
<gene>
    <name evidence="2" type="ORF">B0H15DRAFT_833993</name>
</gene>
<dbReference type="AlphaFoldDB" id="A0AAD6U983"/>
<feature type="signal peptide" evidence="1">
    <location>
        <begin position="1"/>
        <end position="26"/>
    </location>
</feature>
<keyword evidence="3" id="KW-1185">Reference proteome</keyword>
<dbReference type="EMBL" id="JARJCN010000018">
    <property type="protein sequence ID" value="KAJ7092454.1"/>
    <property type="molecule type" value="Genomic_DNA"/>
</dbReference>
<dbReference type="Proteomes" id="UP001222325">
    <property type="component" value="Unassembled WGS sequence"/>
</dbReference>
<evidence type="ECO:0000313" key="3">
    <source>
        <dbReference type="Proteomes" id="UP001222325"/>
    </source>
</evidence>
<evidence type="ECO:0008006" key="4">
    <source>
        <dbReference type="Google" id="ProtNLM"/>
    </source>
</evidence>
<protein>
    <recommendedName>
        <fullName evidence="4">Secreted protein</fullName>
    </recommendedName>
</protein>
<name>A0AAD6U983_9AGAR</name>
<proteinExistence type="predicted"/>
<accession>A0AAD6U983</accession>
<keyword evidence="1" id="KW-0732">Signal</keyword>
<evidence type="ECO:0000256" key="1">
    <source>
        <dbReference type="SAM" id="SignalP"/>
    </source>
</evidence>
<organism evidence="2 3">
    <name type="scientific">Mycena belliarum</name>
    <dbReference type="NCBI Taxonomy" id="1033014"/>
    <lineage>
        <taxon>Eukaryota</taxon>
        <taxon>Fungi</taxon>
        <taxon>Dikarya</taxon>
        <taxon>Basidiomycota</taxon>
        <taxon>Agaricomycotina</taxon>
        <taxon>Agaricomycetes</taxon>
        <taxon>Agaricomycetidae</taxon>
        <taxon>Agaricales</taxon>
        <taxon>Marasmiineae</taxon>
        <taxon>Mycenaceae</taxon>
        <taxon>Mycena</taxon>
    </lineage>
</organism>
<evidence type="ECO:0000313" key="2">
    <source>
        <dbReference type="EMBL" id="KAJ7092454.1"/>
    </source>
</evidence>
<comment type="caution">
    <text evidence="2">The sequence shown here is derived from an EMBL/GenBank/DDBJ whole genome shotgun (WGS) entry which is preliminary data.</text>
</comment>
<reference evidence="2" key="1">
    <citation type="submission" date="2023-03" db="EMBL/GenBank/DDBJ databases">
        <title>Massive genome expansion in bonnet fungi (Mycena s.s.) driven by repeated elements and novel gene families across ecological guilds.</title>
        <authorList>
            <consortium name="Lawrence Berkeley National Laboratory"/>
            <person name="Harder C.B."/>
            <person name="Miyauchi S."/>
            <person name="Viragh M."/>
            <person name="Kuo A."/>
            <person name="Thoen E."/>
            <person name="Andreopoulos B."/>
            <person name="Lu D."/>
            <person name="Skrede I."/>
            <person name="Drula E."/>
            <person name="Henrissat B."/>
            <person name="Morin E."/>
            <person name="Kohler A."/>
            <person name="Barry K."/>
            <person name="LaButti K."/>
            <person name="Morin E."/>
            <person name="Salamov A."/>
            <person name="Lipzen A."/>
            <person name="Mereny Z."/>
            <person name="Hegedus B."/>
            <person name="Baldrian P."/>
            <person name="Stursova M."/>
            <person name="Weitz H."/>
            <person name="Taylor A."/>
            <person name="Grigoriev I.V."/>
            <person name="Nagy L.G."/>
            <person name="Martin F."/>
            <person name="Kauserud H."/>
        </authorList>
    </citation>
    <scope>NUCLEOTIDE SEQUENCE</scope>
    <source>
        <strain evidence="2">CBHHK173m</strain>
    </source>
</reference>